<accession>A0A221M901</accession>
<gene>
    <name evidence="9" type="ORF">CFK40_03370</name>
</gene>
<proteinExistence type="inferred from homology"/>
<comment type="similarity">
    <text evidence="2">Belongs to the acyltransferase 3 family.</text>
</comment>
<feature type="domain" description="Acyltransferase 3" evidence="8">
    <location>
        <begin position="20"/>
        <end position="365"/>
    </location>
</feature>
<dbReference type="EMBL" id="CP022437">
    <property type="protein sequence ID" value="ASN04109.1"/>
    <property type="molecule type" value="Genomic_DNA"/>
</dbReference>
<evidence type="ECO:0000256" key="2">
    <source>
        <dbReference type="ARBA" id="ARBA00007400"/>
    </source>
</evidence>
<evidence type="ECO:0000256" key="3">
    <source>
        <dbReference type="ARBA" id="ARBA00022475"/>
    </source>
</evidence>
<dbReference type="GO" id="GO:0005886">
    <property type="term" value="C:plasma membrane"/>
    <property type="evidence" value="ECO:0007669"/>
    <property type="project" value="UniProtKB-SubCell"/>
</dbReference>
<feature type="transmembrane region" description="Helical" evidence="7">
    <location>
        <begin position="283"/>
        <end position="301"/>
    </location>
</feature>
<feature type="transmembrane region" description="Helical" evidence="7">
    <location>
        <begin position="21"/>
        <end position="41"/>
    </location>
</feature>
<reference evidence="9 10" key="1">
    <citation type="journal article" date="2003" name="Int. J. Syst. Evol. Microbiol.">
        <title>Virgibacillus carmonensis sp. nov., Virgibacillus necropolis sp. nov. and Virgibacillus picturae sp. nov., three novel species isolated from deteriorated mural paintings, transfer of the species of the genus salibacillus to Virgibacillus, as Virgibacillus marismortui comb. nov. and Virgibacillus salexigens comb. nov., and emended description of the genus Virgibacillus.</title>
        <authorList>
            <person name="Heyrman J."/>
            <person name="Logan N.A."/>
            <person name="Busse H.J."/>
            <person name="Balcaen A."/>
            <person name="Lebbe L."/>
            <person name="Rodriguez-Diaz M."/>
            <person name="Swings J."/>
            <person name="De Vos P."/>
        </authorList>
    </citation>
    <scope>NUCLEOTIDE SEQUENCE [LARGE SCALE GENOMIC DNA]</scope>
    <source>
        <strain evidence="9 10">LMG 19488</strain>
    </source>
</reference>
<evidence type="ECO:0000256" key="5">
    <source>
        <dbReference type="ARBA" id="ARBA00022989"/>
    </source>
</evidence>
<dbReference type="KEGG" id="vne:CFK40_03370"/>
<feature type="transmembrane region" description="Helical" evidence="7">
    <location>
        <begin position="250"/>
        <end position="271"/>
    </location>
</feature>
<keyword evidence="10" id="KW-1185">Reference proteome</keyword>
<evidence type="ECO:0000256" key="4">
    <source>
        <dbReference type="ARBA" id="ARBA00022692"/>
    </source>
</evidence>
<dbReference type="Pfam" id="PF01757">
    <property type="entry name" value="Acyl_transf_3"/>
    <property type="match status" value="1"/>
</dbReference>
<evidence type="ECO:0000256" key="7">
    <source>
        <dbReference type="SAM" id="Phobius"/>
    </source>
</evidence>
<evidence type="ECO:0000313" key="9">
    <source>
        <dbReference type="EMBL" id="ASN04109.1"/>
    </source>
</evidence>
<feature type="transmembrane region" description="Helical" evidence="7">
    <location>
        <begin position="190"/>
        <end position="209"/>
    </location>
</feature>
<name>A0A221M901_9BACI</name>
<keyword evidence="6 7" id="KW-0472">Membrane</keyword>
<sequence>MESLLITGSRQRKCNGVERNYSIDFVKFFAIFFVVIIHTNTVSGIEVENMSGSRIDFLIDSFARFAVPFFFITSGYLFMQKMISIHNNNDGSAFKKQLAYFKKYIIKLVNLYISWFVFYFLFELWINFIETEKNMEALSSMFKEFIAGFSLIDIIYYGSNAPQQHLWFLLALIWSIIIVFIFVKLRLLKILFVISIFLHIYGLLGQSYSMFYEVSYNTRDALFFGLFYIALGAIFAKFNEPIKVFANRILNIEYILFLVVLSFLQVMESFVTMKMLNGNGQNYFIATIPLIIVLFLAFIKHPNVGKGSFISKIGANAVGIYVSHIFIMEIIRHSMYRFGLSEFQGTVLWRIIFTPAVFIIAYFFYAGLQKGKPRLKTFFRQHVYQSK</sequence>
<keyword evidence="3" id="KW-1003">Cell membrane</keyword>
<feature type="transmembrane region" description="Helical" evidence="7">
    <location>
        <begin position="104"/>
        <end position="126"/>
    </location>
</feature>
<dbReference type="GO" id="GO:0016413">
    <property type="term" value="F:O-acetyltransferase activity"/>
    <property type="evidence" value="ECO:0007669"/>
    <property type="project" value="TreeGrafter"/>
</dbReference>
<evidence type="ECO:0000313" key="10">
    <source>
        <dbReference type="Proteomes" id="UP000204391"/>
    </source>
</evidence>
<evidence type="ECO:0000256" key="6">
    <source>
        <dbReference type="ARBA" id="ARBA00023136"/>
    </source>
</evidence>
<feature type="transmembrane region" description="Helical" evidence="7">
    <location>
        <begin position="221"/>
        <end position="238"/>
    </location>
</feature>
<dbReference type="GO" id="GO:0009246">
    <property type="term" value="P:enterobacterial common antigen biosynthetic process"/>
    <property type="evidence" value="ECO:0007669"/>
    <property type="project" value="TreeGrafter"/>
</dbReference>
<evidence type="ECO:0000259" key="8">
    <source>
        <dbReference type="Pfam" id="PF01757"/>
    </source>
</evidence>
<organism evidence="9 10">
    <name type="scientific">Virgibacillus necropolis</name>
    <dbReference type="NCBI Taxonomy" id="163877"/>
    <lineage>
        <taxon>Bacteria</taxon>
        <taxon>Bacillati</taxon>
        <taxon>Bacillota</taxon>
        <taxon>Bacilli</taxon>
        <taxon>Bacillales</taxon>
        <taxon>Bacillaceae</taxon>
        <taxon>Virgibacillus</taxon>
    </lineage>
</organism>
<dbReference type="PANTHER" id="PTHR40074">
    <property type="entry name" value="O-ACETYLTRANSFERASE WECH"/>
    <property type="match status" value="1"/>
</dbReference>
<keyword evidence="5 7" id="KW-1133">Transmembrane helix</keyword>
<keyword evidence="4 7" id="KW-0812">Transmembrane</keyword>
<dbReference type="Proteomes" id="UP000204391">
    <property type="component" value="Chromosome"/>
</dbReference>
<feature type="transmembrane region" description="Helical" evidence="7">
    <location>
        <begin position="313"/>
        <end position="335"/>
    </location>
</feature>
<comment type="subcellular location">
    <subcellularLocation>
        <location evidence="1">Cell membrane</location>
        <topology evidence="1">Multi-pass membrane protein</topology>
    </subcellularLocation>
</comment>
<feature type="transmembrane region" description="Helical" evidence="7">
    <location>
        <begin position="347"/>
        <end position="368"/>
    </location>
</feature>
<dbReference type="PANTHER" id="PTHR40074:SF2">
    <property type="entry name" value="O-ACETYLTRANSFERASE WECH"/>
    <property type="match status" value="1"/>
</dbReference>
<feature type="transmembrane region" description="Helical" evidence="7">
    <location>
        <begin position="61"/>
        <end position="79"/>
    </location>
</feature>
<protein>
    <submittedName>
        <fullName evidence="9">Racemase</fullName>
    </submittedName>
</protein>
<feature type="transmembrane region" description="Helical" evidence="7">
    <location>
        <begin position="166"/>
        <end position="183"/>
    </location>
</feature>
<dbReference type="AlphaFoldDB" id="A0A221M901"/>
<evidence type="ECO:0000256" key="1">
    <source>
        <dbReference type="ARBA" id="ARBA00004651"/>
    </source>
</evidence>
<dbReference type="InterPro" id="IPR002656">
    <property type="entry name" value="Acyl_transf_3_dom"/>
</dbReference>